<feature type="non-terminal residue" evidence="3">
    <location>
        <position position="1"/>
    </location>
</feature>
<evidence type="ECO:0000313" key="2">
    <source>
        <dbReference type="EMBL" id="PVH91144.1"/>
    </source>
</evidence>
<gene>
    <name evidence="2" type="ORF">DM02DRAFT_469162</name>
    <name evidence="3" type="ORF">DM02DRAFT_474664</name>
</gene>
<proteinExistence type="predicted"/>
<reference evidence="3 4" key="1">
    <citation type="journal article" date="2018" name="Sci. Rep.">
        <title>Comparative genomics provides insights into the lifestyle and reveals functional heterogeneity of dark septate endophytic fungi.</title>
        <authorList>
            <person name="Knapp D.G."/>
            <person name="Nemeth J.B."/>
            <person name="Barry K."/>
            <person name="Hainaut M."/>
            <person name="Henrissat B."/>
            <person name="Johnson J."/>
            <person name="Kuo A."/>
            <person name="Lim J.H.P."/>
            <person name="Lipzen A."/>
            <person name="Nolan M."/>
            <person name="Ohm R.A."/>
            <person name="Tamas L."/>
            <person name="Grigoriev I.V."/>
            <person name="Spatafora J.W."/>
            <person name="Nagy L.G."/>
            <person name="Kovacs G.M."/>
        </authorList>
    </citation>
    <scope>NUCLEOTIDE SEQUENCE [LARGE SCALE GENOMIC DNA]</scope>
    <source>
        <strain evidence="3 4">DSE2036</strain>
    </source>
</reference>
<dbReference type="Proteomes" id="UP000244855">
    <property type="component" value="Unassembled WGS sequence"/>
</dbReference>
<accession>A0A2V1CZG5</accession>
<evidence type="ECO:0000313" key="3">
    <source>
        <dbReference type="EMBL" id="PVH91160.1"/>
    </source>
</evidence>
<dbReference type="OrthoDB" id="3739692at2759"/>
<dbReference type="EMBL" id="KZ805946">
    <property type="protein sequence ID" value="PVH91144.1"/>
    <property type="molecule type" value="Genomic_DNA"/>
</dbReference>
<sequence length="92" mass="10102">VSHFRVVAHTMGPVIQGGQLSQNHWTIYVLTSTTGSIQLNMQLVDQASDRGKLVVKEHAYINSNTAVQCWDVPARPNALAGKVYDLILSKGR</sequence>
<organism evidence="3 4">
    <name type="scientific">Periconia macrospinosa</name>
    <dbReference type="NCBI Taxonomy" id="97972"/>
    <lineage>
        <taxon>Eukaryota</taxon>
        <taxon>Fungi</taxon>
        <taxon>Dikarya</taxon>
        <taxon>Ascomycota</taxon>
        <taxon>Pezizomycotina</taxon>
        <taxon>Dothideomycetes</taxon>
        <taxon>Pleosporomycetidae</taxon>
        <taxon>Pleosporales</taxon>
        <taxon>Massarineae</taxon>
        <taxon>Periconiaceae</taxon>
        <taxon>Periconia</taxon>
    </lineage>
</organism>
<feature type="non-terminal residue" evidence="3">
    <location>
        <position position="92"/>
    </location>
</feature>
<dbReference type="Pfam" id="PF24968">
    <property type="entry name" value="DUF7770"/>
    <property type="match status" value="1"/>
</dbReference>
<feature type="domain" description="DUF7770" evidence="1">
    <location>
        <begin position="5"/>
        <end position="92"/>
    </location>
</feature>
<name>A0A2V1CZG5_9PLEO</name>
<dbReference type="AlphaFoldDB" id="A0A2V1CZG5"/>
<keyword evidence="4" id="KW-1185">Reference proteome</keyword>
<evidence type="ECO:0000313" key="4">
    <source>
        <dbReference type="Proteomes" id="UP000244855"/>
    </source>
</evidence>
<evidence type="ECO:0000259" key="1">
    <source>
        <dbReference type="Pfam" id="PF24968"/>
    </source>
</evidence>
<protein>
    <recommendedName>
        <fullName evidence="1">DUF7770 domain-containing protein</fullName>
    </recommendedName>
</protein>
<dbReference type="EMBL" id="KZ805940">
    <property type="protein sequence ID" value="PVH91160.1"/>
    <property type="molecule type" value="Genomic_DNA"/>
</dbReference>
<dbReference type="InterPro" id="IPR056672">
    <property type="entry name" value="DUF7770"/>
</dbReference>